<name>A0A9P8THF7_WICPI</name>
<keyword evidence="2" id="KW-1185">Reference proteome</keyword>
<comment type="caution">
    <text evidence="1">The sequence shown here is derived from an EMBL/GenBank/DDBJ whole genome shotgun (WGS) entry which is preliminary data.</text>
</comment>
<dbReference type="Proteomes" id="UP000774326">
    <property type="component" value="Unassembled WGS sequence"/>
</dbReference>
<evidence type="ECO:0000313" key="2">
    <source>
        <dbReference type="Proteomes" id="UP000774326"/>
    </source>
</evidence>
<evidence type="ECO:0000313" key="1">
    <source>
        <dbReference type="EMBL" id="KAH3679698.1"/>
    </source>
</evidence>
<accession>A0A9P8THF7</accession>
<reference evidence="1" key="2">
    <citation type="submission" date="2021-01" db="EMBL/GenBank/DDBJ databases">
        <authorList>
            <person name="Schikora-Tamarit M.A."/>
        </authorList>
    </citation>
    <scope>NUCLEOTIDE SEQUENCE</scope>
    <source>
        <strain evidence="1">CBS2887</strain>
    </source>
</reference>
<gene>
    <name evidence="1" type="ORF">WICPIJ_008574</name>
</gene>
<reference evidence="1" key="1">
    <citation type="journal article" date="2021" name="Open Biol.">
        <title>Shared evolutionary footprints suggest mitochondrial oxidative damage underlies multiple complex I losses in fungi.</title>
        <authorList>
            <person name="Schikora-Tamarit M.A."/>
            <person name="Marcet-Houben M."/>
            <person name="Nosek J."/>
            <person name="Gabaldon T."/>
        </authorList>
    </citation>
    <scope>NUCLEOTIDE SEQUENCE</scope>
    <source>
        <strain evidence="1">CBS2887</strain>
    </source>
</reference>
<dbReference type="AlphaFoldDB" id="A0A9P8THF7"/>
<organism evidence="1 2">
    <name type="scientific">Wickerhamomyces pijperi</name>
    <name type="common">Yeast</name>
    <name type="synonym">Pichia pijperi</name>
    <dbReference type="NCBI Taxonomy" id="599730"/>
    <lineage>
        <taxon>Eukaryota</taxon>
        <taxon>Fungi</taxon>
        <taxon>Dikarya</taxon>
        <taxon>Ascomycota</taxon>
        <taxon>Saccharomycotina</taxon>
        <taxon>Saccharomycetes</taxon>
        <taxon>Phaffomycetales</taxon>
        <taxon>Wickerhamomycetaceae</taxon>
        <taxon>Wickerhamomyces</taxon>
    </lineage>
</organism>
<protein>
    <submittedName>
        <fullName evidence="1">Uncharacterized protein</fullName>
    </submittedName>
</protein>
<proteinExistence type="predicted"/>
<dbReference type="EMBL" id="JAEUBG010004878">
    <property type="protein sequence ID" value="KAH3679698.1"/>
    <property type="molecule type" value="Genomic_DNA"/>
</dbReference>
<sequence>MLVETSLLQVLHQQLVLFDQKIAVHDLIGEVVLEGLNDLLAVVAHGLDQLVDGELVDLQGLVVLWHIVWQQVLLDVGGEPRILHDLVDGDSVDRVDNQHSGQQVLGSCAEVVWDCVHTVADLLEQRRDELVVEWETATQHHIQDHTAGPDIHLWPRIQLTTDDLWRSVVW</sequence>